<evidence type="ECO:0000313" key="2">
    <source>
        <dbReference type="Proteomes" id="UP001302978"/>
    </source>
</evidence>
<dbReference type="GeneID" id="85194671"/>
<name>A0AA96UYE4_9EURY</name>
<gene>
    <name evidence="1" type="ORF">MmiHf6_02240</name>
</gene>
<protein>
    <submittedName>
        <fullName evidence="1">Uncharacterized protein</fullName>
    </submittedName>
</protein>
<keyword evidence="2" id="KW-1185">Reference proteome</keyword>
<organism evidence="1 2">
    <name type="scientific">Methanimicrococcus hongohii</name>
    <dbReference type="NCBI Taxonomy" id="3028295"/>
    <lineage>
        <taxon>Archaea</taxon>
        <taxon>Methanobacteriati</taxon>
        <taxon>Methanobacteriota</taxon>
        <taxon>Stenosarchaea group</taxon>
        <taxon>Methanomicrobia</taxon>
        <taxon>Methanosarcinales</taxon>
        <taxon>Methanosarcinaceae</taxon>
        <taxon>Methanimicrococcus</taxon>
    </lineage>
</organism>
<dbReference type="EMBL" id="CP131059">
    <property type="protein sequence ID" value="WNY22931.1"/>
    <property type="molecule type" value="Genomic_DNA"/>
</dbReference>
<evidence type="ECO:0000313" key="1">
    <source>
        <dbReference type="EMBL" id="WNY22931.1"/>
    </source>
</evidence>
<proteinExistence type="predicted"/>
<accession>A0AA96UYE4</accession>
<dbReference type="Proteomes" id="UP001302978">
    <property type="component" value="Chromosome"/>
</dbReference>
<sequence>MTNDDQSRPFDKECNFTKVTDENMIKGVLSVIRDMDNEAAVVMDGNRDLSSVIPGIQNIQLERDKGIIYHYRIHVFGHCPDEYKKINLFFKDGEDKVHKMFIISGHDKWHTEKYNSEKPDIFEISWEVTE</sequence>
<dbReference type="AlphaFoldDB" id="A0AA96UYE4"/>
<dbReference type="RefSeq" id="WP_316557907.1">
    <property type="nucleotide sequence ID" value="NZ_CP131059.1"/>
</dbReference>
<dbReference type="KEGG" id="mehf:MmiHf6_02240"/>
<reference evidence="1 2" key="1">
    <citation type="submission" date="2023-07" db="EMBL/GenBank/DDBJ databases">
        <title>Closed genoem sequence of Methanomicrococcus sp. Hf6.</title>
        <authorList>
            <person name="Poehlein A."/>
            <person name="Protasov E."/>
            <person name="Platt K."/>
            <person name="Reeh H."/>
            <person name="Daniel R."/>
            <person name="Brune A."/>
        </authorList>
    </citation>
    <scope>NUCLEOTIDE SEQUENCE [LARGE SCALE GENOMIC DNA]</scope>
    <source>
        <strain evidence="1 2">Hf6</strain>
    </source>
</reference>